<dbReference type="GO" id="GO:0016746">
    <property type="term" value="F:acyltransferase activity"/>
    <property type="evidence" value="ECO:0007669"/>
    <property type="project" value="UniProtKB-KW"/>
</dbReference>
<feature type="transmembrane region" description="Helical" evidence="7">
    <location>
        <begin position="362"/>
        <end position="381"/>
    </location>
</feature>
<evidence type="ECO:0000256" key="5">
    <source>
        <dbReference type="ARBA" id="ARBA00023136"/>
    </source>
</evidence>
<name>A0A914CDN2_9BILA</name>
<evidence type="ECO:0000256" key="6">
    <source>
        <dbReference type="ARBA" id="ARBA00023315"/>
    </source>
</evidence>
<dbReference type="PANTHER" id="PTHR13906">
    <property type="entry name" value="PORCUPINE"/>
    <property type="match status" value="1"/>
</dbReference>
<dbReference type="InterPro" id="IPR049941">
    <property type="entry name" value="LPLAT_7/PORCN-like"/>
</dbReference>
<keyword evidence="6" id="KW-0012">Acyltransferase</keyword>
<keyword evidence="8" id="KW-1185">Reference proteome</keyword>
<dbReference type="Proteomes" id="UP000887540">
    <property type="component" value="Unplaced"/>
</dbReference>
<evidence type="ECO:0000313" key="9">
    <source>
        <dbReference type="WBParaSite" id="ACRNAN_Path_939.g3613.t2"/>
    </source>
</evidence>
<proteinExistence type="predicted"/>
<feature type="transmembrane region" description="Helical" evidence="7">
    <location>
        <begin position="284"/>
        <end position="305"/>
    </location>
</feature>
<evidence type="ECO:0000256" key="4">
    <source>
        <dbReference type="ARBA" id="ARBA00022989"/>
    </source>
</evidence>
<dbReference type="GO" id="GO:0016020">
    <property type="term" value="C:membrane"/>
    <property type="evidence" value="ECO:0007669"/>
    <property type="project" value="UniProtKB-SubCell"/>
</dbReference>
<dbReference type="GO" id="GO:0030258">
    <property type="term" value="P:lipid modification"/>
    <property type="evidence" value="ECO:0007669"/>
    <property type="project" value="TreeGrafter"/>
</dbReference>
<dbReference type="PANTHER" id="PTHR13906:SF4">
    <property type="entry name" value="LYSOPHOSPHOLIPID ACYLTRANSFERASE 6"/>
    <property type="match status" value="1"/>
</dbReference>
<keyword evidence="2" id="KW-0808">Transferase</keyword>
<reference evidence="9" key="1">
    <citation type="submission" date="2022-11" db="UniProtKB">
        <authorList>
            <consortium name="WormBaseParasite"/>
        </authorList>
    </citation>
    <scope>IDENTIFICATION</scope>
</reference>
<protein>
    <submittedName>
        <fullName evidence="9">Uncharacterized protein</fullName>
    </submittedName>
</protein>
<keyword evidence="3 7" id="KW-0812">Transmembrane</keyword>
<keyword evidence="5 7" id="KW-0472">Membrane</keyword>
<organism evidence="8 9">
    <name type="scientific">Acrobeloides nanus</name>
    <dbReference type="NCBI Taxonomy" id="290746"/>
    <lineage>
        <taxon>Eukaryota</taxon>
        <taxon>Metazoa</taxon>
        <taxon>Ecdysozoa</taxon>
        <taxon>Nematoda</taxon>
        <taxon>Chromadorea</taxon>
        <taxon>Rhabditida</taxon>
        <taxon>Tylenchina</taxon>
        <taxon>Cephalobomorpha</taxon>
        <taxon>Cephaloboidea</taxon>
        <taxon>Cephalobidae</taxon>
        <taxon>Acrobeloides</taxon>
    </lineage>
</organism>
<evidence type="ECO:0000313" key="8">
    <source>
        <dbReference type="Proteomes" id="UP000887540"/>
    </source>
</evidence>
<evidence type="ECO:0000256" key="3">
    <source>
        <dbReference type="ARBA" id="ARBA00022692"/>
    </source>
</evidence>
<dbReference type="AlphaFoldDB" id="A0A914CDN2"/>
<dbReference type="InterPro" id="IPR004299">
    <property type="entry name" value="MBOAT_fam"/>
</dbReference>
<feature type="transmembrane region" description="Helical" evidence="7">
    <location>
        <begin position="245"/>
        <end position="272"/>
    </location>
</feature>
<keyword evidence="4 7" id="KW-1133">Transmembrane helix</keyword>
<feature type="transmembrane region" description="Helical" evidence="7">
    <location>
        <begin position="113"/>
        <end position="132"/>
    </location>
</feature>
<feature type="transmembrane region" description="Helical" evidence="7">
    <location>
        <begin position="144"/>
        <end position="162"/>
    </location>
</feature>
<accession>A0A914CDN2</accession>
<comment type="subcellular location">
    <subcellularLocation>
        <location evidence="1">Membrane</location>
        <topology evidence="1">Multi-pass membrane protein</topology>
    </subcellularLocation>
</comment>
<evidence type="ECO:0000256" key="1">
    <source>
        <dbReference type="ARBA" id="ARBA00004141"/>
    </source>
</evidence>
<dbReference type="WBParaSite" id="ACRNAN_Path_939.g3613.t2">
    <property type="protein sequence ID" value="ACRNAN_Path_939.g3613.t2"/>
    <property type="gene ID" value="ACRNAN_Path_939.g3613"/>
</dbReference>
<dbReference type="Pfam" id="PF03062">
    <property type="entry name" value="MBOAT"/>
    <property type="match status" value="1"/>
</dbReference>
<feature type="transmembrane region" description="Helical" evidence="7">
    <location>
        <begin position="326"/>
        <end position="350"/>
    </location>
</feature>
<evidence type="ECO:0000256" key="2">
    <source>
        <dbReference type="ARBA" id="ARBA00022679"/>
    </source>
</evidence>
<sequence length="399" mass="46860">MGYLIFIHWYRWYVLTAYYIDVTGPLMVLVQKTTVLAFSLHDGKVKKKEELNEIQKREAISNVPPILDYLGYMFQFQTILTGPLCFYTDFQRFISGENLKVGENKTVTPWKPAISKMIFSIFCLIMIIYFGRSIDPTLVADPKYLAMPWYKWAVFFFFCIFMQRVQYYYAWVLADAVCNLSGFGFNGFDKDGEPKWDLVSNVDPYKVEMALSFKETLDAWNCTTMYWLRRVAYDRVPKRWKTFSTYLLSAMWHGLFVGYYMTFLTGALITISARTTFSTYLLSAMWHGLFVGYYMTFLTGALITISARTVRRCVRWRFQNSKSSRFFYDVLTFLATKVALAYATYPFVTIHFNPGFFIYKRVYFFVHILAILSILLLPKILPPPKSDKLDKERNGLKEE</sequence>
<evidence type="ECO:0000256" key="7">
    <source>
        <dbReference type="SAM" id="Phobius"/>
    </source>
</evidence>